<dbReference type="Proteomes" id="UP000289340">
    <property type="component" value="Chromosome 10"/>
</dbReference>
<keyword evidence="5" id="KW-0539">Nucleus</keyword>
<dbReference type="EMBL" id="QZWG01000010">
    <property type="protein sequence ID" value="RZB89515.1"/>
    <property type="molecule type" value="Genomic_DNA"/>
</dbReference>
<dbReference type="Pfam" id="PF02362">
    <property type="entry name" value="B3"/>
    <property type="match status" value="2"/>
</dbReference>
<dbReference type="PANTHER" id="PTHR31920:SF108">
    <property type="entry name" value="B3 DOMAIN-CONTAINING TRANSCRIPTION FACTOR VRN1-LIKE"/>
    <property type="match status" value="1"/>
</dbReference>
<keyword evidence="4" id="KW-0804">Transcription</keyword>
<feature type="compositionally biased region" description="Polar residues" evidence="6">
    <location>
        <begin position="155"/>
        <end position="165"/>
    </location>
</feature>
<evidence type="ECO:0000256" key="1">
    <source>
        <dbReference type="ARBA" id="ARBA00004123"/>
    </source>
</evidence>
<dbReference type="InterPro" id="IPR050655">
    <property type="entry name" value="Plant_B3_domain"/>
</dbReference>
<evidence type="ECO:0000313" key="8">
    <source>
        <dbReference type="EMBL" id="RZB89515.1"/>
    </source>
</evidence>
<evidence type="ECO:0000256" key="5">
    <source>
        <dbReference type="ARBA" id="ARBA00023242"/>
    </source>
</evidence>
<keyword evidence="2" id="KW-0805">Transcription regulation</keyword>
<proteinExistence type="predicted"/>
<dbReference type="PANTHER" id="PTHR31920">
    <property type="entry name" value="B3 DOMAIN-CONTAINING"/>
    <property type="match status" value="1"/>
</dbReference>
<feature type="domain" description="TF-B3" evidence="7">
    <location>
        <begin position="1"/>
        <end position="68"/>
    </location>
</feature>
<dbReference type="SUPFAM" id="SSF101936">
    <property type="entry name" value="DNA-binding pseudobarrel domain"/>
    <property type="match status" value="2"/>
</dbReference>
<reference evidence="8 9" key="1">
    <citation type="submission" date="2018-09" db="EMBL/GenBank/DDBJ databases">
        <title>A high-quality reference genome of wild soybean provides a powerful tool to mine soybean genomes.</title>
        <authorList>
            <person name="Xie M."/>
            <person name="Chung C.Y.L."/>
            <person name="Li M.-W."/>
            <person name="Wong F.-L."/>
            <person name="Chan T.-F."/>
            <person name="Lam H.-M."/>
        </authorList>
    </citation>
    <scope>NUCLEOTIDE SEQUENCE [LARGE SCALE GENOMIC DNA]</scope>
    <source>
        <strain evidence="9">cv. W05</strain>
        <tissue evidence="8">Hypocotyl of etiolated seedlings</tissue>
    </source>
</reference>
<evidence type="ECO:0000256" key="6">
    <source>
        <dbReference type="SAM" id="MobiDB-lite"/>
    </source>
</evidence>
<dbReference type="InterPro" id="IPR003340">
    <property type="entry name" value="B3_DNA-bd"/>
</dbReference>
<dbReference type="PROSITE" id="PS50863">
    <property type="entry name" value="B3"/>
    <property type="match status" value="2"/>
</dbReference>
<keyword evidence="3" id="KW-0238">DNA-binding</keyword>
<dbReference type="GO" id="GO:0003677">
    <property type="term" value="F:DNA binding"/>
    <property type="evidence" value="ECO:0007669"/>
    <property type="project" value="UniProtKB-KW"/>
</dbReference>
<dbReference type="GO" id="GO:0005634">
    <property type="term" value="C:nucleus"/>
    <property type="evidence" value="ECO:0007669"/>
    <property type="project" value="UniProtKB-SubCell"/>
</dbReference>
<sequence length="413" mass="48149">MEVACQIQCLSSLYGNEWKVNWTKQNGEVWFEKGWKEFVEHYSLDQGRLIFFKYEGTSQIDILILDQSALKIDYPCDTCDENDNLDHTHEAPDIIFGEWPYQKAGQMTEAYSLDLDHILVFKYVGRSEFQVVILDQSGLEMSYPLTEATLDGEDNGNSLPQSKRASSPLPFSPSTKKVKTNTRKETNAYPIQDEDVETKCAQSKRNKAKKRGGRRIMYANRRFSKSKAIQNEELLQNTESSTALERANYFHSENPFFIREMHTSYIKYHILGIYVFLSKLRNQEFLLELLFFVTENNQLLPKFPDSKFHRCNNEMLENDFTLSVKPNQNYMSIPIEFARNHGMENITKVILRVGNRSWPVKLNYYSKHNYCRLTSGWSEFMSQCKLKSGDVCHFELIDKGKFVFEVRVTGCID</sequence>
<dbReference type="Gene3D" id="2.40.330.10">
    <property type="entry name" value="DNA-binding pseudobarrel domain"/>
    <property type="match status" value="2"/>
</dbReference>
<evidence type="ECO:0000256" key="4">
    <source>
        <dbReference type="ARBA" id="ARBA00023163"/>
    </source>
</evidence>
<dbReference type="SMART" id="SM01019">
    <property type="entry name" value="B3"/>
    <property type="match status" value="1"/>
</dbReference>
<evidence type="ECO:0000259" key="7">
    <source>
        <dbReference type="PROSITE" id="PS50863"/>
    </source>
</evidence>
<evidence type="ECO:0000313" key="9">
    <source>
        <dbReference type="Proteomes" id="UP000289340"/>
    </source>
</evidence>
<protein>
    <submittedName>
        <fullName evidence="8">B3 domain-containing protein</fullName>
    </submittedName>
</protein>
<accession>A0A445ITU8</accession>
<evidence type="ECO:0000256" key="3">
    <source>
        <dbReference type="ARBA" id="ARBA00023125"/>
    </source>
</evidence>
<organism evidence="8 9">
    <name type="scientific">Glycine soja</name>
    <name type="common">Wild soybean</name>
    <dbReference type="NCBI Taxonomy" id="3848"/>
    <lineage>
        <taxon>Eukaryota</taxon>
        <taxon>Viridiplantae</taxon>
        <taxon>Streptophyta</taxon>
        <taxon>Embryophyta</taxon>
        <taxon>Tracheophyta</taxon>
        <taxon>Spermatophyta</taxon>
        <taxon>Magnoliopsida</taxon>
        <taxon>eudicotyledons</taxon>
        <taxon>Gunneridae</taxon>
        <taxon>Pentapetalae</taxon>
        <taxon>rosids</taxon>
        <taxon>fabids</taxon>
        <taxon>Fabales</taxon>
        <taxon>Fabaceae</taxon>
        <taxon>Papilionoideae</taxon>
        <taxon>50 kb inversion clade</taxon>
        <taxon>NPAAA clade</taxon>
        <taxon>indigoferoid/millettioid clade</taxon>
        <taxon>Phaseoleae</taxon>
        <taxon>Glycine</taxon>
        <taxon>Glycine subgen. Soja</taxon>
    </lineage>
</organism>
<comment type="subcellular location">
    <subcellularLocation>
        <location evidence="1">Nucleus</location>
    </subcellularLocation>
</comment>
<gene>
    <name evidence="8" type="ORF">D0Y65_028372</name>
</gene>
<name>A0A445ITU8_GLYSO</name>
<feature type="domain" description="TF-B3" evidence="7">
    <location>
        <begin position="316"/>
        <end position="410"/>
    </location>
</feature>
<feature type="region of interest" description="Disordered" evidence="6">
    <location>
        <begin position="148"/>
        <end position="190"/>
    </location>
</feature>
<dbReference type="AlphaFoldDB" id="A0A445ITU8"/>
<keyword evidence="9" id="KW-1185">Reference proteome</keyword>
<comment type="caution">
    <text evidence="8">The sequence shown here is derived from an EMBL/GenBank/DDBJ whole genome shotgun (WGS) entry which is preliminary data.</text>
</comment>
<evidence type="ECO:0000256" key="2">
    <source>
        <dbReference type="ARBA" id="ARBA00023015"/>
    </source>
</evidence>
<dbReference type="CDD" id="cd10017">
    <property type="entry name" value="B3_DNA"/>
    <property type="match status" value="2"/>
</dbReference>
<dbReference type="InterPro" id="IPR015300">
    <property type="entry name" value="DNA-bd_pseudobarrel_sf"/>
</dbReference>